<keyword evidence="3" id="KW-1185">Reference proteome</keyword>
<dbReference type="PANTHER" id="PTHR12558">
    <property type="entry name" value="CELL DIVISION CYCLE 16,23,27"/>
    <property type="match status" value="1"/>
</dbReference>
<dbReference type="InterPro" id="IPR038765">
    <property type="entry name" value="Papain-like_cys_pep_sf"/>
</dbReference>
<dbReference type="PANTHER" id="PTHR12558:SF13">
    <property type="entry name" value="CELL DIVISION CYCLE PROTEIN 27 HOMOLOG"/>
    <property type="match status" value="1"/>
</dbReference>
<dbReference type="PROSITE" id="PS50005">
    <property type="entry name" value="TPR"/>
    <property type="match status" value="2"/>
</dbReference>
<dbReference type="SUPFAM" id="SSF54001">
    <property type="entry name" value="Cysteine proteinases"/>
    <property type="match status" value="1"/>
</dbReference>
<proteinExistence type="predicted"/>
<evidence type="ECO:0000256" key="1">
    <source>
        <dbReference type="PROSITE-ProRule" id="PRU00339"/>
    </source>
</evidence>
<dbReference type="InterPro" id="IPR011990">
    <property type="entry name" value="TPR-like_helical_dom_sf"/>
</dbReference>
<keyword evidence="1" id="KW-0802">TPR repeat</keyword>
<feature type="repeat" description="TPR" evidence="1">
    <location>
        <begin position="309"/>
        <end position="342"/>
    </location>
</feature>
<dbReference type="EMBL" id="PKUR01000005">
    <property type="protein sequence ID" value="PLW84842.1"/>
    <property type="molecule type" value="Genomic_DNA"/>
</dbReference>
<dbReference type="RefSeq" id="WP_084197745.1">
    <property type="nucleotide sequence ID" value="NZ_BMYL01000006.1"/>
</dbReference>
<dbReference type="Pfam" id="PF13432">
    <property type="entry name" value="TPR_16"/>
    <property type="match status" value="1"/>
</dbReference>
<gene>
    <name evidence="2" type="ORF">C0029_17750</name>
</gene>
<dbReference type="Proteomes" id="UP000235162">
    <property type="component" value="Unassembled WGS sequence"/>
</dbReference>
<dbReference type="Pfam" id="PF00515">
    <property type="entry name" value="TPR_1"/>
    <property type="match status" value="1"/>
</dbReference>
<name>A0AAP8SLS9_9GAMM</name>
<feature type="repeat" description="TPR" evidence="1">
    <location>
        <begin position="241"/>
        <end position="274"/>
    </location>
</feature>
<dbReference type="AlphaFoldDB" id="A0AAP8SLS9"/>
<organism evidence="2 3">
    <name type="scientific">Halioglobus japonicus</name>
    <dbReference type="NCBI Taxonomy" id="930805"/>
    <lineage>
        <taxon>Bacteria</taxon>
        <taxon>Pseudomonadati</taxon>
        <taxon>Pseudomonadota</taxon>
        <taxon>Gammaproteobacteria</taxon>
        <taxon>Cellvibrionales</taxon>
        <taxon>Halieaceae</taxon>
        <taxon>Halioglobus</taxon>
    </lineage>
</organism>
<evidence type="ECO:0000313" key="2">
    <source>
        <dbReference type="EMBL" id="PLW84842.1"/>
    </source>
</evidence>
<dbReference type="InterPro" id="IPR019734">
    <property type="entry name" value="TPR_rpt"/>
</dbReference>
<dbReference type="PROSITE" id="PS50293">
    <property type="entry name" value="TPR_REGION"/>
    <property type="match status" value="1"/>
</dbReference>
<dbReference type="SMART" id="SM00028">
    <property type="entry name" value="TPR"/>
    <property type="match status" value="4"/>
</dbReference>
<protein>
    <submittedName>
        <fullName evidence="2">Tetratricopeptide repeat protein</fullName>
    </submittedName>
</protein>
<evidence type="ECO:0000313" key="3">
    <source>
        <dbReference type="Proteomes" id="UP000235162"/>
    </source>
</evidence>
<accession>A0AAP8SLS9</accession>
<sequence>MRPTLHEYTRLLSPARGWKGLFFAVGASLLAACTTAPPSLSQLEPIQLTGTLMTVDEAVSSAVTPDLLALDDDMREFVATYAGDDMGRRQRLRSLHRAVSGPAILGMEYDPAAEGTAIEVFHRETANCLSYANMFVALARESGLDANYQWVEVRPQWTRMGERIAVRMHVNVVVKMNRDERYMVDIDPLPSRDFAGSQEMTDQDAAALYHNNIAMDALYRDELEMAWAEAVRALQLAPKMPQLWVNIGAVYRRAGQYDAAEAAYLQALELDSTERSAMNNLLVLHQITGDTDKRAHWEKRVDLYRDRNPYYHAWLGDMAAEEGDWRQASDHYQYAVGLQPEDANLLFGLGLIYEKLSEPKAAMRYVQLALDKSSIMRERELYRVKLDELNRAQMAVY</sequence>
<dbReference type="Gene3D" id="1.25.40.10">
    <property type="entry name" value="Tetratricopeptide repeat domain"/>
    <property type="match status" value="2"/>
</dbReference>
<dbReference type="PROSITE" id="PS51257">
    <property type="entry name" value="PROKAR_LIPOPROTEIN"/>
    <property type="match status" value="1"/>
</dbReference>
<comment type="caution">
    <text evidence="2">The sequence shown here is derived from an EMBL/GenBank/DDBJ whole genome shotgun (WGS) entry which is preliminary data.</text>
</comment>
<dbReference type="SUPFAM" id="SSF48452">
    <property type="entry name" value="TPR-like"/>
    <property type="match status" value="1"/>
</dbReference>
<reference evidence="2 3" key="1">
    <citation type="submission" date="2018-01" db="EMBL/GenBank/DDBJ databases">
        <title>The draft genome sequence of Halioglobus japonicus S1-36.</title>
        <authorList>
            <person name="Du Z.-J."/>
            <person name="Shi M.-J."/>
        </authorList>
    </citation>
    <scope>NUCLEOTIDE SEQUENCE [LARGE SCALE GENOMIC DNA]</scope>
    <source>
        <strain evidence="2 3">S1-36</strain>
    </source>
</reference>